<feature type="transmembrane region" description="Helical" evidence="1">
    <location>
        <begin position="90"/>
        <end position="111"/>
    </location>
</feature>
<accession>A0AAJ1Z6U6</accession>
<reference evidence="2" key="1">
    <citation type="submission" date="2019-07" db="EMBL/GenBank/DDBJ databases">
        <title>Phylogenomic Reclassification of ATCC Bacillus Strains and Various Taxa within the Genus Bacillus.</title>
        <authorList>
            <person name="Riojas M.A."/>
            <person name="Frank A.M."/>
            <person name="Fenn S.L."/>
            <person name="King S.P."/>
            <person name="Brower S.M."/>
            <person name="Hazbon M.H."/>
        </authorList>
    </citation>
    <scope>NUCLEOTIDE SEQUENCE</scope>
    <source>
        <strain evidence="2">NR-12239</strain>
    </source>
</reference>
<evidence type="ECO:0000256" key="1">
    <source>
        <dbReference type="SAM" id="Phobius"/>
    </source>
</evidence>
<protein>
    <submittedName>
        <fullName evidence="2">Uncharacterized protein</fullName>
    </submittedName>
</protein>
<gene>
    <name evidence="2" type="ORF">FOS08_26595</name>
</gene>
<feature type="transmembrane region" description="Helical" evidence="1">
    <location>
        <begin position="48"/>
        <end position="70"/>
    </location>
</feature>
<evidence type="ECO:0000313" key="3">
    <source>
        <dbReference type="Proteomes" id="UP001248134"/>
    </source>
</evidence>
<keyword evidence="1" id="KW-0812">Transmembrane</keyword>
<organism evidence="2 3">
    <name type="scientific">Bacillus pseudomycoides</name>
    <dbReference type="NCBI Taxonomy" id="64104"/>
    <lineage>
        <taxon>Bacteria</taxon>
        <taxon>Bacillati</taxon>
        <taxon>Bacillota</taxon>
        <taxon>Bacilli</taxon>
        <taxon>Bacillales</taxon>
        <taxon>Bacillaceae</taxon>
        <taxon>Bacillus</taxon>
        <taxon>Bacillus cereus group</taxon>
    </lineage>
</organism>
<evidence type="ECO:0000313" key="2">
    <source>
        <dbReference type="EMBL" id="MDR4329298.1"/>
    </source>
</evidence>
<comment type="caution">
    <text evidence="2">The sequence shown here is derived from an EMBL/GenBank/DDBJ whole genome shotgun (WGS) entry which is preliminary data.</text>
</comment>
<dbReference type="EMBL" id="VLYX01000058">
    <property type="protein sequence ID" value="MDR4329298.1"/>
    <property type="molecule type" value="Genomic_DNA"/>
</dbReference>
<dbReference type="Proteomes" id="UP001248134">
    <property type="component" value="Unassembled WGS sequence"/>
</dbReference>
<dbReference type="AlphaFoldDB" id="A0AAJ1Z6U6"/>
<sequence>MEESFKQPAYLPMEAEVHDYLIYGSSLVIFVALVVLVYGMLKYKSKAVIWFILHLTAFSISLFILLRLLLGPNLSDYNMESENNSVQLALAGISWMISIFFLLKGVFKLLARQK</sequence>
<keyword evidence="1" id="KW-0472">Membrane</keyword>
<name>A0AAJ1Z6U6_9BACI</name>
<keyword evidence="1" id="KW-1133">Transmembrane helix</keyword>
<feature type="transmembrane region" description="Helical" evidence="1">
    <location>
        <begin position="20"/>
        <end position="41"/>
    </location>
</feature>
<dbReference type="RefSeq" id="WP_098159454.1">
    <property type="nucleotide sequence ID" value="NZ_JARMDG010000100.1"/>
</dbReference>
<proteinExistence type="predicted"/>